<feature type="transmembrane region" description="Helical" evidence="1">
    <location>
        <begin position="101"/>
        <end position="120"/>
    </location>
</feature>
<evidence type="ECO:0000256" key="1">
    <source>
        <dbReference type="SAM" id="Phobius"/>
    </source>
</evidence>
<accession>A0A7C9F6K7</accession>
<reference evidence="2 3" key="1">
    <citation type="submission" date="2019-10" db="EMBL/GenBank/DDBJ databases">
        <title>Draft Genome Sequence of Cytophagaceae sp. SJW1-29.</title>
        <authorList>
            <person name="Choi A."/>
        </authorList>
    </citation>
    <scope>NUCLEOTIDE SEQUENCE [LARGE SCALE GENOMIC DNA]</scope>
    <source>
        <strain evidence="2 3">SJW1-29</strain>
    </source>
</reference>
<evidence type="ECO:0000313" key="3">
    <source>
        <dbReference type="Proteomes" id="UP000479293"/>
    </source>
</evidence>
<keyword evidence="1" id="KW-1133">Transmembrane helix</keyword>
<sequence length="139" mass="16118">MVLHPVNVEVSESAENTNPAETDEAYESWVRFLISQTRDTAKYPLLFKENMNYGFRRNLWALKPFAIVIVVVSLIGSYFYYFRATGTFNPVLFPSSYLVNLIILLVALTFWLFIVSPRWVESIAYSYGQRLLETVESIE</sequence>
<proteinExistence type="predicted"/>
<keyword evidence="1" id="KW-0812">Transmembrane</keyword>
<protein>
    <submittedName>
        <fullName evidence="2">Uncharacterized protein</fullName>
    </submittedName>
</protein>
<dbReference type="Proteomes" id="UP000479293">
    <property type="component" value="Unassembled WGS sequence"/>
</dbReference>
<dbReference type="EMBL" id="WHLY01000004">
    <property type="protein sequence ID" value="MPR37425.1"/>
    <property type="molecule type" value="Genomic_DNA"/>
</dbReference>
<keyword evidence="3" id="KW-1185">Reference proteome</keyword>
<keyword evidence="1" id="KW-0472">Membrane</keyword>
<dbReference type="AlphaFoldDB" id="A0A7C9F6K7"/>
<name>A0A7C9F6K7_9BACT</name>
<feature type="transmembrane region" description="Helical" evidence="1">
    <location>
        <begin position="60"/>
        <end position="81"/>
    </location>
</feature>
<gene>
    <name evidence="2" type="ORF">GBK04_29885</name>
</gene>
<organism evidence="2 3">
    <name type="scientific">Salmonirosea aquatica</name>
    <dbReference type="NCBI Taxonomy" id="2654236"/>
    <lineage>
        <taxon>Bacteria</taxon>
        <taxon>Pseudomonadati</taxon>
        <taxon>Bacteroidota</taxon>
        <taxon>Cytophagia</taxon>
        <taxon>Cytophagales</taxon>
        <taxon>Spirosomataceae</taxon>
        <taxon>Salmonirosea</taxon>
    </lineage>
</organism>
<comment type="caution">
    <text evidence="2">The sequence shown here is derived from an EMBL/GenBank/DDBJ whole genome shotgun (WGS) entry which is preliminary data.</text>
</comment>
<evidence type="ECO:0000313" key="2">
    <source>
        <dbReference type="EMBL" id="MPR37425.1"/>
    </source>
</evidence>
<dbReference type="RefSeq" id="WP_152766903.1">
    <property type="nucleotide sequence ID" value="NZ_WHLY01000004.1"/>
</dbReference>